<feature type="compositionally biased region" description="Basic and acidic residues" evidence="1">
    <location>
        <begin position="155"/>
        <end position="164"/>
    </location>
</feature>
<keyword evidence="2" id="KW-0472">Membrane</keyword>
<evidence type="ECO:0000313" key="4">
    <source>
        <dbReference type="Proteomes" id="UP001519460"/>
    </source>
</evidence>
<name>A0ABD0J694_9CAEN</name>
<feature type="compositionally biased region" description="Polar residues" evidence="1">
    <location>
        <begin position="342"/>
        <end position="361"/>
    </location>
</feature>
<feature type="region of interest" description="Disordered" evidence="1">
    <location>
        <begin position="40"/>
        <end position="62"/>
    </location>
</feature>
<proteinExistence type="predicted"/>
<sequence length="401" mass="42757">MATVRLTASQMTMVPEIIAGEVLLMMLTVMARVGVSEACPPTTTTAETPVNSSEATSDATTVNTSGFPDGSSLNVPPVAAIAGGAGAAVVILIISVVVVIICKRKGSGNRKPSEPFVEFKNQEIPQANDPSEDDVENVQDTDMAMNGFYAVVDKNKKTNNKTKESTGTNGRTGLVQPSSNNAIGRESHMYVNDSILVKASNSEEPDSAGEATDAEAMYSIVEKPWKAKPMAAVKPVQTAKASTLPSNLSTSNPSRQHQHTEDEYNAISFTERRSVPGAVHHDYSHIGHASPMNLSVPDLQSQQTDGQYNTLGYTEQRSAPEGLQADYSHIGHASPMNLSVPDLQSQPTDGQYNTLGFTEQRSAPDGLQADYSHVGQAFPVSRSTSDLQQPDTDDQYNTPSG</sequence>
<feature type="compositionally biased region" description="Polar residues" evidence="1">
    <location>
        <begin position="50"/>
        <end position="62"/>
    </location>
</feature>
<gene>
    <name evidence="3" type="ORF">BaRGS_00038503</name>
</gene>
<feature type="transmembrane region" description="Helical" evidence="2">
    <location>
        <begin position="78"/>
        <end position="102"/>
    </location>
</feature>
<dbReference type="Proteomes" id="UP001519460">
    <property type="component" value="Unassembled WGS sequence"/>
</dbReference>
<dbReference type="AlphaFoldDB" id="A0ABD0J694"/>
<keyword evidence="4" id="KW-1185">Reference proteome</keyword>
<feature type="region of interest" description="Disordered" evidence="1">
    <location>
        <begin position="236"/>
        <end position="261"/>
    </location>
</feature>
<feature type="region of interest" description="Disordered" evidence="1">
    <location>
        <begin position="332"/>
        <end position="401"/>
    </location>
</feature>
<accession>A0ABD0J694</accession>
<evidence type="ECO:0000256" key="2">
    <source>
        <dbReference type="SAM" id="Phobius"/>
    </source>
</evidence>
<feature type="transmembrane region" description="Helical" evidence="2">
    <location>
        <begin position="12"/>
        <end position="31"/>
    </location>
</feature>
<evidence type="ECO:0000313" key="3">
    <source>
        <dbReference type="EMBL" id="KAK7462093.1"/>
    </source>
</evidence>
<comment type="caution">
    <text evidence="3">The sequence shown here is derived from an EMBL/GenBank/DDBJ whole genome shotgun (WGS) entry which is preliminary data.</text>
</comment>
<keyword evidence="2" id="KW-0812">Transmembrane</keyword>
<feature type="region of interest" description="Disordered" evidence="1">
    <location>
        <begin position="281"/>
        <end position="305"/>
    </location>
</feature>
<evidence type="ECO:0000256" key="1">
    <source>
        <dbReference type="SAM" id="MobiDB-lite"/>
    </source>
</evidence>
<feature type="region of interest" description="Disordered" evidence="1">
    <location>
        <begin position="155"/>
        <end position="186"/>
    </location>
</feature>
<feature type="compositionally biased region" description="Polar residues" evidence="1">
    <location>
        <begin position="239"/>
        <end position="255"/>
    </location>
</feature>
<dbReference type="EMBL" id="JACVVK020000624">
    <property type="protein sequence ID" value="KAK7462093.1"/>
    <property type="molecule type" value="Genomic_DNA"/>
</dbReference>
<reference evidence="3 4" key="1">
    <citation type="journal article" date="2023" name="Sci. Data">
        <title>Genome assembly of the Korean intertidal mud-creeper Batillaria attramentaria.</title>
        <authorList>
            <person name="Patra A.K."/>
            <person name="Ho P.T."/>
            <person name="Jun S."/>
            <person name="Lee S.J."/>
            <person name="Kim Y."/>
            <person name="Won Y.J."/>
        </authorList>
    </citation>
    <scope>NUCLEOTIDE SEQUENCE [LARGE SCALE GENOMIC DNA]</scope>
    <source>
        <strain evidence="3">Wonlab-2016</strain>
    </source>
</reference>
<feature type="compositionally biased region" description="Polar residues" evidence="1">
    <location>
        <begin position="381"/>
        <end position="401"/>
    </location>
</feature>
<keyword evidence="2" id="KW-1133">Transmembrane helix</keyword>
<protein>
    <submittedName>
        <fullName evidence="3">Uncharacterized protein</fullName>
    </submittedName>
</protein>
<organism evidence="3 4">
    <name type="scientific">Batillaria attramentaria</name>
    <dbReference type="NCBI Taxonomy" id="370345"/>
    <lineage>
        <taxon>Eukaryota</taxon>
        <taxon>Metazoa</taxon>
        <taxon>Spiralia</taxon>
        <taxon>Lophotrochozoa</taxon>
        <taxon>Mollusca</taxon>
        <taxon>Gastropoda</taxon>
        <taxon>Caenogastropoda</taxon>
        <taxon>Sorbeoconcha</taxon>
        <taxon>Cerithioidea</taxon>
        <taxon>Batillariidae</taxon>
        <taxon>Batillaria</taxon>
    </lineage>
</organism>
<feature type="compositionally biased region" description="Low complexity" evidence="1">
    <location>
        <begin position="40"/>
        <end position="49"/>
    </location>
</feature>